<dbReference type="InterPro" id="IPR051164">
    <property type="entry name" value="NmrA-like_oxidored"/>
</dbReference>
<keyword evidence="6" id="KW-0539">Nucleus</keyword>
<organism evidence="9 10">
    <name type="scientific">Cytospora mali</name>
    <name type="common">Apple Valsa canker fungus</name>
    <name type="synonym">Valsa mali</name>
    <dbReference type="NCBI Taxonomy" id="578113"/>
    <lineage>
        <taxon>Eukaryota</taxon>
        <taxon>Fungi</taxon>
        <taxon>Dikarya</taxon>
        <taxon>Ascomycota</taxon>
        <taxon>Pezizomycotina</taxon>
        <taxon>Sordariomycetes</taxon>
        <taxon>Sordariomycetidae</taxon>
        <taxon>Diaporthales</taxon>
        <taxon>Cytosporaceae</taxon>
        <taxon>Cytospora</taxon>
    </lineage>
</organism>
<evidence type="ECO:0000256" key="5">
    <source>
        <dbReference type="ARBA" id="ARBA00022857"/>
    </source>
</evidence>
<dbReference type="GO" id="GO:0005634">
    <property type="term" value="C:nucleus"/>
    <property type="evidence" value="ECO:0007669"/>
    <property type="project" value="UniProtKB-SubCell"/>
</dbReference>
<dbReference type="PANTHER" id="PTHR42748:SF31">
    <property type="entry name" value="NMRA-LIKE DOMAIN-CONTAINING PROTEIN-RELATED"/>
    <property type="match status" value="1"/>
</dbReference>
<dbReference type="Pfam" id="PF05368">
    <property type="entry name" value="NmrA"/>
    <property type="match status" value="1"/>
</dbReference>
<keyword evidence="5" id="KW-0521">NADP</keyword>
<evidence type="ECO:0000256" key="6">
    <source>
        <dbReference type="ARBA" id="ARBA00023242"/>
    </source>
</evidence>
<comment type="similarity">
    <text evidence="3">Belongs to the NmrA-type oxidoreductase family.</text>
</comment>
<evidence type="ECO:0000256" key="1">
    <source>
        <dbReference type="ARBA" id="ARBA00004123"/>
    </source>
</evidence>
<dbReference type="Gene3D" id="3.40.50.720">
    <property type="entry name" value="NAD(P)-binding Rossmann-like Domain"/>
    <property type="match status" value="1"/>
</dbReference>
<dbReference type="SUPFAM" id="SSF51735">
    <property type="entry name" value="NAD(P)-binding Rossmann-fold domains"/>
    <property type="match status" value="1"/>
</dbReference>
<dbReference type="CDD" id="cd05251">
    <property type="entry name" value="NmrA_like_SDR_a"/>
    <property type="match status" value="1"/>
</dbReference>
<reference evidence="10" key="1">
    <citation type="submission" date="2014-12" db="EMBL/GenBank/DDBJ databases">
        <title>Genome Sequence of Valsa Canker Pathogens Uncovers a Specific Adaption of Colonization on Woody Bark.</title>
        <authorList>
            <person name="Yin Z."/>
            <person name="Liu H."/>
            <person name="Gao X."/>
            <person name="Li Z."/>
            <person name="Song N."/>
            <person name="Ke X."/>
            <person name="Dai Q."/>
            <person name="Wu Y."/>
            <person name="Sun Y."/>
            <person name="Xu J.-R."/>
            <person name="Kang Z.K."/>
            <person name="Wang L."/>
            <person name="Huang L."/>
        </authorList>
    </citation>
    <scope>NUCLEOTIDE SEQUENCE [LARGE SCALE GENOMIC DNA]</scope>
    <source>
        <strain evidence="10">SXYL134</strain>
    </source>
</reference>
<comment type="subcellular location">
    <subcellularLocation>
        <location evidence="2">Cytoplasm</location>
        <location evidence="2">Perinuclear region</location>
    </subcellularLocation>
    <subcellularLocation>
        <location evidence="1">Nucleus</location>
    </subcellularLocation>
</comment>
<evidence type="ECO:0000256" key="7">
    <source>
        <dbReference type="ARBA" id="ARBA00040296"/>
    </source>
</evidence>
<evidence type="ECO:0000256" key="3">
    <source>
        <dbReference type="ARBA" id="ARBA00006328"/>
    </source>
</evidence>
<dbReference type="Proteomes" id="UP000078576">
    <property type="component" value="Unassembled WGS sequence"/>
</dbReference>
<feature type="domain" description="NmrA-like" evidence="8">
    <location>
        <begin position="4"/>
        <end position="308"/>
    </location>
</feature>
<dbReference type="OrthoDB" id="300709at2759"/>
<keyword evidence="10" id="KW-1185">Reference proteome</keyword>
<proteinExistence type="inferred from homology"/>
<evidence type="ECO:0000256" key="2">
    <source>
        <dbReference type="ARBA" id="ARBA00004556"/>
    </source>
</evidence>
<gene>
    <name evidence="9" type="ORF">VP1G_07678</name>
</gene>
<keyword evidence="4" id="KW-0963">Cytoplasm</keyword>
<dbReference type="FunFam" id="3.40.50.720:FF:000181">
    <property type="entry name" value="NmrA-like family domain-containing protein 1"/>
    <property type="match status" value="1"/>
</dbReference>
<evidence type="ECO:0000313" key="9">
    <source>
        <dbReference type="EMBL" id="KUI60472.1"/>
    </source>
</evidence>
<dbReference type="PANTHER" id="PTHR42748">
    <property type="entry name" value="NITROGEN METABOLITE REPRESSION PROTEIN NMRA FAMILY MEMBER"/>
    <property type="match status" value="1"/>
</dbReference>
<dbReference type="EMBL" id="KN714752">
    <property type="protein sequence ID" value="KUI60472.1"/>
    <property type="molecule type" value="Genomic_DNA"/>
</dbReference>
<evidence type="ECO:0000313" key="10">
    <source>
        <dbReference type="Proteomes" id="UP000078576"/>
    </source>
</evidence>
<dbReference type="InterPro" id="IPR036291">
    <property type="entry name" value="NAD(P)-bd_dom_sf"/>
</dbReference>
<evidence type="ECO:0000256" key="4">
    <source>
        <dbReference type="ARBA" id="ARBA00022490"/>
    </source>
</evidence>
<dbReference type="AlphaFoldDB" id="A0A194V8Y3"/>
<accession>A0A194V8Y3</accession>
<name>A0A194V8Y3_CYTMA</name>
<evidence type="ECO:0000259" key="8">
    <source>
        <dbReference type="Pfam" id="PF05368"/>
    </source>
</evidence>
<dbReference type="STRING" id="694573.A0A194V8Y3"/>
<dbReference type="InterPro" id="IPR008030">
    <property type="entry name" value="NmrA-like"/>
</dbReference>
<dbReference type="Gene3D" id="3.90.25.10">
    <property type="entry name" value="UDP-galactose 4-epimerase, domain 1"/>
    <property type="match status" value="1"/>
</dbReference>
<protein>
    <recommendedName>
        <fullName evidence="7">NmrA-like family domain-containing protein 1</fullName>
    </recommendedName>
</protein>
<sequence>MASKKIISVFGATGKQGGSVVRAFLNDSKLKSGWAVRGVSRNAASDSSKELKAQGVEMVSADFNDKSALVHAMEESSAVFAATNYWEKMDMKLEIQQGKNLADAAKEAGVNHFVWSSLLNINKLTNGKLPNVYHFDSKAMVEDYIRELGIPATFFMPGFFMSNIPGGMMRQVPPNNAWTFALPVPETAPIPMFDSEDDTGKWVKAIVQKRDQPGMLGRQVYAASAYMTPKDIVEAFKRTFPEAGKTAGFFSVPHEQFLKMLTGTGMPQFAAEELLENMRLMDEGGYFGGKELTHDILDDKPTTWEEYMKKSPVFKDLK</sequence>
<dbReference type="GO" id="GO:0048471">
    <property type="term" value="C:perinuclear region of cytoplasm"/>
    <property type="evidence" value="ECO:0007669"/>
    <property type="project" value="UniProtKB-SubCell"/>
</dbReference>